<comment type="caution">
    <text evidence="1">The sequence shown here is derived from an EMBL/GenBank/DDBJ whole genome shotgun (WGS) entry which is preliminary data.</text>
</comment>
<organism evidence="1 2">
    <name type="scientific">Rhizobium leguminosarum</name>
    <dbReference type="NCBI Taxonomy" id="384"/>
    <lineage>
        <taxon>Bacteria</taxon>
        <taxon>Pseudomonadati</taxon>
        <taxon>Pseudomonadota</taxon>
        <taxon>Alphaproteobacteria</taxon>
        <taxon>Hyphomicrobiales</taxon>
        <taxon>Rhizobiaceae</taxon>
        <taxon>Rhizobium/Agrobacterium group</taxon>
        <taxon>Rhizobium</taxon>
    </lineage>
</organism>
<dbReference type="Proteomes" id="UP000538507">
    <property type="component" value="Unassembled WGS sequence"/>
</dbReference>
<evidence type="ECO:0000313" key="1">
    <source>
        <dbReference type="EMBL" id="MBB4294200.1"/>
    </source>
</evidence>
<evidence type="ECO:0000313" key="2">
    <source>
        <dbReference type="Proteomes" id="UP000538507"/>
    </source>
</evidence>
<proteinExistence type="predicted"/>
<dbReference type="AlphaFoldDB" id="A0AAE2MS94"/>
<dbReference type="SUPFAM" id="SSF47598">
    <property type="entry name" value="Ribbon-helix-helix"/>
    <property type="match status" value="1"/>
</dbReference>
<dbReference type="EMBL" id="JACIGO010000014">
    <property type="protein sequence ID" value="MBB4294200.1"/>
    <property type="molecule type" value="Genomic_DNA"/>
</dbReference>
<dbReference type="Gene3D" id="6.10.10.120">
    <property type="entry name" value="Antitoxin ParD1-like"/>
    <property type="match status" value="1"/>
</dbReference>
<sequence>MSEGVMNIDNICYATQDKTKRKDMPMASGSIHVKVSGQLQDHIQQQVGDDGLYENASEYIRALIRRDLQTRDEAWDMLQKELAPAMRANDSEFVAVSAEDVIRRNKRR</sequence>
<name>A0AAE2MS94_RHILE</name>
<dbReference type="InterPro" id="IPR010985">
    <property type="entry name" value="Ribbon_hlx_hlx"/>
</dbReference>
<reference evidence="1 2" key="1">
    <citation type="submission" date="2020-08" db="EMBL/GenBank/DDBJ databases">
        <title>Genomic Encyclopedia of Type Strains, Phase IV (KMG-V): Genome sequencing to study the core and pangenomes of soil and plant-associated prokaryotes.</title>
        <authorList>
            <person name="Whitman W."/>
        </authorList>
    </citation>
    <scope>NUCLEOTIDE SEQUENCE [LARGE SCALE GENOMIC DNA]</scope>
    <source>
        <strain evidence="1 2">SEMIA 415</strain>
    </source>
</reference>
<protein>
    <submittedName>
        <fullName evidence="1">Arc/MetJ-type ribon-helix-helix transcriptional regulator</fullName>
    </submittedName>
</protein>
<gene>
    <name evidence="1" type="ORF">GGE16_006299</name>
</gene>
<dbReference type="GO" id="GO:0006355">
    <property type="term" value="P:regulation of DNA-templated transcription"/>
    <property type="evidence" value="ECO:0007669"/>
    <property type="project" value="InterPro"/>
</dbReference>
<accession>A0AAE2MS94</accession>
<dbReference type="InterPro" id="IPR038296">
    <property type="entry name" value="ParD_sf"/>
</dbReference>